<dbReference type="SUPFAM" id="SSF82679">
    <property type="entry name" value="N-utilization substance G protein NusG, N-terminal domain"/>
    <property type="match status" value="1"/>
</dbReference>
<sequence length="196" mass="22461">MAASTHEEWKQMAWYAVQTVPGAQKPRREYRVERTGTDERPSRGKGYRIVPNLNHNVSAIEKALTDNGFYCYMPAEKRLIRDRKHTDLWKVRRFALMVGYVFVRDPHNWDLLKATNGVAGIVKDQHGRPMAIDILDVMKVRSAEADADVEFDRRSRLARQVLRKSAKTDPRLQMLIKKFDIAGTISVPLDIATIAA</sequence>
<feature type="region of interest" description="Disordered" evidence="2">
    <location>
        <begin position="25"/>
        <end position="46"/>
    </location>
</feature>
<reference evidence="4 5" key="1">
    <citation type="submission" date="2016-02" db="EMBL/GenBank/DDBJ databases">
        <title>Genome sequencing of a beta-galactosidase producing bacteria Rhizobium sp. 59.</title>
        <authorList>
            <person name="Wang D."/>
            <person name="Kot W."/>
            <person name="Qin Y."/>
            <person name="Hansen L."/>
            <person name="Naqvi K."/>
            <person name="Rensing C."/>
        </authorList>
    </citation>
    <scope>NUCLEOTIDE SEQUENCE [LARGE SCALE GENOMIC DNA]</scope>
    <source>
        <strain evidence="4 5">59</strain>
    </source>
</reference>
<evidence type="ECO:0000313" key="5">
    <source>
        <dbReference type="Proteomes" id="UP000182661"/>
    </source>
</evidence>
<dbReference type="OrthoDB" id="8280261at2"/>
<dbReference type="RefSeq" id="WP_071832966.1">
    <property type="nucleotide sequence ID" value="NZ_LSRP01000082.1"/>
</dbReference>
<evidence type="ECO:0000256" key="1">
    <source>
        <dbReference type="ARBA" id="ARBA00023163"/>
    </source>
</evidence>
<keyword evidence="5" id="KW-1185">Reference proteome</keyword>
<name>A0A657LSV4_9HYPH</name>
<feature type="domain" description="NusG-like N-terminal" evidence="3">
    <location>
        <begin position="57"/>
        <end position="133"/>
    </location>
</feature>
<protein>
    <recommendedName>
        <fullName evidence="3">NusG-like N-terminal domain-containing protein</fullName>
    </recommendedName>
</protein>
<gene>
    <name evidence="4" type="ORF">AX760_16650</name>
</gene>
<dbReference type="EMBL" id="LSRP01000082">
    <property type="protein sequence ID" value="OJF97592.1"/>
    <property type="molecule type" value="Genomic_DNA"/>
</dbReference>
<dbReference type="Gene3D" id="3.30.70.940">
    <property type="entry name" value="NusG, N-terminal domain"/>
    <property type="match status" value="1"/>
</dbReference>
<dbReference type="Pfam" id="PF02357">
    <property type="entry name" value="NusG"/>
    <property type="match status" value="1"/>
</dbReference>
<dbReference type="AlphaFoldDB" id="A0A657LSV4"/>
<evidence type="ECO:0000259" key="3">
    <source>
        <dbReference type="Pfam" id="PF02357"/>
    </source>
</evidence>
<organism evidence="4 5">
    <name type="scientific">Pararhizobium antarcticum</name>
    <dbReference type="NCBI Taxonomy" id="1798805"/>
    <lineage>
        <taxon>Bacteria</taxon>
        <taxon>Pseudomonadati</taxon>
        <taxon>Pseudomonadota</taxon>
        <taxon>Alphaproteobacteria</taxon>
        <taxon>Hyphomicrobiales</taxon>
        <taxon>Rhizobiaceae</taxon>
        <taxon>Rhizobium/Agrobacterium group</taxon>
        <taxon>Pararhizobium</taxon>
    </lineage>
</organism>
<dbReference type="InterPro" id="IPR006645">
    <property type="entry name" value="NGN-like_dom"/>
</dbReference>
<feature type="compositionally biased region" description="Basic and acidic residues" evidence="2">
    <location>
        <begin position="26"/>
        <end position="42"/>
    </location>
</feature>
<keyword evidence="1" id="KW-0804">Transcription</keyword>
<evidence type="ECO:0000256" key="2">
    <source>
        <dbReference type="SAM" id="MobiDB-lite"/>
    </source>
</evidence>
<accession>A0A657LSV4</accession>
<evidence type="ECO:0000313" key="4">
    <source>
        <dbReference type="EMBL" id="OJF97592.1"/>
    </source>
</evidence>
<dbReference type="InterPro" id="IPR036735">
    <property type="entry name" value="NGN_dom_sf"/>
</dbReference>
<dbReference type="GO" id="GO:0006354">
    <property type="term" value="P:DNA-templated transcription elongation"/>
    <property type="evidence" value="ECO:0007669"/>
    <property type="project" value="InterPro"/>
</dbReference>
<proteinExistence type="predicted"/>
<comment type="caution">
    <text evidence="4">The sequence shown here is derived from an EMBL/GenBank/DDBJ whole genome shotgun (WGS) entry which is preliminary data.</text>
</comment>
<dbReference type="Proteomes" id="UP000182661">
    <property type="component" value="Unassembled WGS sequence"/>
</dbReference>